<dbReference type="PANTHER" id="PTHR42924">
    <property type="entry name" value="EXONUCLEASE"/>
    <property type="match status" value="1"/>
</dbReference>
<dbReference type="SUPFAM" id="SSF89550">
    <property type="entry name" value="PHP domain-like"/>
    <property type="match status" value="1"/>
</dbReference>
<protein>
    <recommendedName>
        <fullName evidence="1">Polymerase/histidinol phosphatase N-terminal domain-containing protein</fullName>
    </recommendedName>
</protein>
<dbReference type="GO" id="GO:0035312">
    <property type="term" value="F:5'-3' DNA exonuclease activity"/>
    <property type="evidence" value="ECO:0007669"/>
    <property type="project" value="TreeGrafter"/>
</dbReference>
<dbReference type="AlphaFoldDB" id="A0A537J562"/>
<proteinExistence type="predicted"/>
<accession>A0A537J562</accession>
<dbReference type="Gene3D" id="3.20.20.140">
    <property type="entry name" value="Metal-dependent hydrolases"/>
    <property type="match status" value="1"/>
</dbReference>
<feature type="domain" description="Polymerase/histidinol phosphatase N-terminal" evidence="1">
    <location>
        <begin position="17"/>
        <end position="78"/>
    </location>
</feature>
<name>A0A537J562_9BACT</name>
<gene>
    <name evidence="2" type="ORF">E6H03_11985</name>
</gene>
<dbReference type="PANTHER" id="PTHR42924:SF3">
    <property type="entry name" value="POLYMERASE_HISTIDINOL PHOSPHATASE N-TERMINAL DOMAIN-CONTAINING PROTEIN"/>
    <property type="match status" value="1"/>
</dbReference>
<dbReference type="EMBL" id="VBAN01000414">
    <property type="protein sequence ID" value="TMI78482.1"/>
    <property type="molecule type" value="Genomic_DNA"/>
</dbReference>
<organism evidence="2 3">
    <name type="scientific">Candidatus Segetimicrobium genomatis</name>
    <dbReference type="NCBI Taxonomy" id="2569760"/>
    <lineage>
        <taxon>Bacteria</taxon>
        <taxon>Bacillati</taxon>
        <taxon>Candidatus Sysuimicrobiota</taxon>
        <taxon>Candidatus Sysuimicrobiia</taxon>
        <taxon>Candidatus Sysuimicrobiales</taxon>
        <taxon>Candidatus Segetimicrobiaceae</taxon>
        <taxon>Candidatus Segetimicrobium</taxon>
    </lineage>
</organism>
<dbReference type="NCBIfam" id="NF038032">
    <property type="entry name" value="CehA_McbA_metalo"/>
    <property type="match status" value="1"/>
</dbReference>
<dbReference type="InterPro" id="IPR052018">
    <property type="entry name" value="PHP_domain"/>
</dbReference>
<sequence>MPQLVNPFARPGQWFRGVFHCHSTNSDGDRSVESVIAWYAGQGYDVVAITDHNQVTRVPDTRRDRPLLIPGTEVDVGRTRLGEPYHILGIGLRQMIELPRDVAKRHGLDVQEVIEALRKAAATVFVAHPYWSGLVVEDLLPLHGVAGIEVFNANTEVDIGKGYSGVHWDDCLSRGKLLLGAANDDAHWRLRDYGRAWTMLRLESLTPQAVAEALGTGAFYASTGAVLDNVAFDGATVAVRIPPPGAAEVRFMCDRRWGQRVVAEGAPLERATYSLRGREKFIRIEITTPSGEQAWTNPLFLER</sequence>
<evidence type="ECO:0000313" key="2">
    <source>
        <dbReference type="EMBL" id="TMI78482.1"/>
    </source>
</evidence>
<dbReference type="InterPro" id="IPR016195">
    <property type="entry name" value="Pol/histidinol_Pase-like"/>
</dbReference>
<evidence type="ECO:0000259" key="1">
    <source>
        <dbReference type="SMART" id="SM00481"/>
    </source>
</evidence>
<reference evidence="2 3" key="1">
    <citation type="journal article" date="2019" name="Nat. Microbiol.">
        <title>Mediterranean grassland soil C-N compound turnover is dependent on rainfall and depth, and is mediated by genomically divergent microorganisms.</title>
        <authorList>
            <person name="Diamond S."/>
            <person name="Andeer P.F."/>
            <person name="Li Z."/>
            <person name="Crits-Christoph A."/>
            <person name="Burstein D."/>
            <person name="Anantharaman K."/>
            <person name="Lane K.R."/>
            <person name="Thomas B.C."/>
            <person name="Pan C."/>
            <person name="Northen T.R."/>
            <person name="Banfield J.F."/>
        </authorList>
    </citation>
    <scope>NUCLEOTIDE SEQUENCE [LARGE SCALE GENOMIC DNA]</scope>
    <source>
        <strain evidence="2">NP_6</strain>
    </source>
</reference>
<dbReference type="GO" id="GO:0004534">
    <property type="term" value="F:5'-3' RNA exonuclease activity"/>
    <property type="evidence" value="ECO:0007669"/>
    <property type="project" value="TreeGrafter"/>
</dbReference>
<comment type="caution">
    <text evidence="2">The sequence shown here is derived from an EMBL/GenBank/DDBJ whole genome shotgun (WGS) entry which is preliminary data.</text>
</comment>
<dbReference type="SMART" id="SM00481">
    <property type="entry name" value="POLIIIAc"/>
    <property type="match status" value="1"/>
</dbReference>
<dbReference type="Proteomes" id="UP000318093">
    <property type="component" value="Unassembled WGS sequence"/>
</dbReference>
<evidence type="ECO:0000313" key="3">
    <source>
        <dbReference type="Proteomes" id="UP000318093"/>
    </source>
</evidence>
<dbReference type="InterPro" id="IPR003141">
    <property type="entry name" value="Pol/His_phosphatase_N"/>
</dbReference>